<dbReference type="Proteomes" id="UP000574133">
    <property type="component" value="Unassembled WGS sequence"/>
</dbReference>
<organism evidence="1 2">
    <name type="scientific">Cohnella lubricantis</name>
    <dbReference type="NCBI Taxonomy" id="2163172"/>
    <lineage>
        <taxon>Bacteria</taxon>
        <taxon>Bacillati</taxon>
        <taxon>Bacillota</taxon>
        <taxon>Bacilli</taxon>
        <taxon>Bacillales</taxon>
        <taxon>Paenibacillaceae</taxon>
        <taxon>Cohnella</taxon>
    </lineage>
</organism>
<dbReference type="EMBL" id="JACJVN010000016">
    <property type="protein sequence ID" value="MBB6676392.1"/>
    <property type="molecule type" value="Genomic_DNA"/>
</dbReference>
<comment type="caution">
    <text evidence="1">The sequence shown here is derived from an EMBL/GenBank/DDBJ whole genome shotgun (WGS) entry which is preliminary data.</text>
</comment>
<evidence type="ECO:0000313" key="2">
    <source>
        <dbReference type="Proteomes" id="UP000574133"/>
    </source>
</evidence>
<reference evidence="1 2" key="1">
    <citation type="submission" date="2020-08" db="EMBL/GenBank/DDBJ databases">
        <title>Cohnella phylogeny.</title>
        <authorList>
            <person name="Dunlap C."/>
        </authorList>
    </citation>
    <scope>NUCLEOTIDE SEQUENCE [LARGE SCALE GENOMIC DNA]</scope>
    <source>
        <strain evidence="1 2">DSM 103658</strain>
    </source>
</reference>
<protein>
    <submittedName>
        <fullName evidence="1">Uncharacterized protein</fullName>
    </submittedName>
</protein>
<name>A0A841T683_9BACL</name>
<accession>A0A841T683</accession>
<sequence length="71" mass="8174">MACNARALFDPGEIWSGNFVSSSGVRIYLDAYCERLQLGLECDGFVAHGEMLTRDRFSFERMRVRSMQGYR</sequence>
<keyword evidence="2" id="KW-1185">Reference proteome</keyword>
<proteinExistence type="predicted"/>
<dbReference type="AlphaFoldDB" id="A0A841T683"/>
<gene>
    <name evidence="1" type="ORF">H4Q31_03520</name>
</gene>
<evidence type="ECO:0000313" key="1">
    <source>
        <dbReference type="EMBL" id="MBB6676392.1"/>
    </source>
</evidence>
<dbReference type="RefSeq" id="WP_185177684.1">
    <property type="nucleotide sequence ID" value="NZ_CBCSEP010000007.1"/>
</dbReference>